<dbReference type="GO" id="GO:0003727">
    <property type="term" value="F:single-stranded RNA binding"/>
    <property type="evidence" value="ECO:0007669"/>
    <property type="project" value="TreeGrafter"/>
</dbReference>
<dbReference type="CDD" id="cd07722">
    <property type="entry name" value="LACTB2-like_MBL-fold"/>
    <property type="match status" value="1"/>
</dbReference>
<evidence type="ECO:0000256" key="5">
    <source>
        <dbReference type="ARBA" id="ARBA00069358"/>
    </source>
</evidence>
<dbReference type="GO" id="GO:0005759">
    <property type="term" value="C:mitochondrial matrix"/>
    <property type="evidence" value="ECO:0007669"/>
    <property type="project" value="TreeGrafter"/>
</dbReference>
<dbReference type="Pfam" id="PF17778">
    <property type="entry name" value="WHD_BLACT"/>
    <property type="match status" value="1"/>
</dbReference>
<dbReference type="Proteomes" id="UP001328107">
    <property type="component" value="Unassembled WGS sequence"/>
</dbReference>
<evidence type="ECO:0000313" key="7">
    <source>
        <dbReference type="EMBL" id="GMR46432.1"/>
    </source>
</evidence>
<organism evidence="7 8">
    <name type="scientific">Pristionchus mayeri</name>
    <dbReference type="NCBI Taxonomy" id="1317129"/>
    <lineage>
        <taxon>Eukaryota</taxon>
        <taxon>Metazoa</taxon>
        <taxon>Ecdysozoa</taxon>
        <taxon>Nematoda</taxon>
        <taxon>Chromadorea</taxon>
        <taxon>Rhabditida</taxon>
        <taxon>Rhabditina</taxon>
        <taxon>Diplogasteromorpha</taxon>
        <taxon>Diplogasteroidea</taxon>
        <taxon>Neodiplogasteridae</taxon>
        <taxon>Pristionchus</taxon>
    </lineage>
</organism>
<comment type="similarity">
    <text evidence="1">Belongs to the metallo-beta-lactamase superfamily. Glyoxalase II family.</text>
</comment>
<dbReference type="Gene3D" id="3.60.15.10">
    <property type="entry name" value="Ribonuclease Z/Hydroxyacylglutathione hydrolase-like"/>
    <property type="match status" value="1"/>
</dbReference>
<keyword evidence="3" id="KW-0378">Hydrolase</keyword>
<dbReference type="InterPro" id="IPR041516">
    <property type="entry name" value="LACTB2_WH"/>
</dbReference>
<dbReference type="InterPro" id="IPR047921">
    <property type="entry name" value="LACTB2-like_MBL-fold"/>
</dbReference>
<evidence type="ECO:0000259" key="6">
    <source>
        <dbReference type="SMART" id="SM00849"/>
    </source>
</evidence>
<dbReference type="PANTHER" id="PTHR23131">
    <property type="entry name" value="ENDORIBONUCLEASE LACTB2"/>
    <property type="match status" value="1"/>
</dbReference>
<dbReference type="GO" id="GO:0004521">
    <property type="term" value="F:RNA endonuclease activity"/>
    <property type="evidence" value="ECO:0007669"/>
    <property type="project" value="TreeGrafter"/>
</dbReference>
<dbReference type="Gene3D" id="1.10.10.10">
    <property type="entry name" value="Winged helix-like DNA-binding domain superfamily/Winged helix DNA-binding domain"/>
    <property type="match status" value="1"/>
</dbReference>
<keyword evidence="4" id="KW-0862">Zinc</keyword>
<keyword evidence="8" id="KW-1185">Reference proteome</keyword>
<dbReference type="InterPro" id="IPR036866">
    <property type="entry name" value="RibonucZ/Hydroxyglut_hydro"/>
</dbReference>
<dbReference type="AlphaFoldDB" id="A0AAN5CL77"/>
<dbReference type="InterPro" id="IPR001279">
    <property type="entry name" value="Metallo-B-lactamas"/>
</dbReference>
<feature type="domain" description="Metallo-beta-lactamase" evidence="6">
    <location>
        <begin position="34"/>
        <end position="194"/>
    </location>
</feature>
<dbReference type="Pfam" id="PF00753">
    <property type="entry name" value="Lactamase_B"/>
    <property type="match status" value="1"/>
</dbReference>
<name>A0AAN5CL77_9BILA</name>
<evidence type="ECO:0000256" key="3">
    <source>
        <dbReference type="ARBA" id="ARBA00022801"/>
    </source>
</evidence>
<feature type="non-terminal residue" evidence="7">
    <location>
        <position position="1"/>
    </location>
</feature>
<dbReference type="FunFam" id="3.60.15.10:FF:000017">
    <property type="entry name" value="Lactamase beta 2"/>
    <property type="match status" value="1"/>
</dbReference>
<protein>
    <recommendedName>
        <fullName evidence="5">Beta-lactamase-like protein 2 homolog</fullName>
    </recommendedName>
</protein>
<evidence type="ECO:0000256" key="1">
    <source>
        <dbReference type="ARBA" id="ARBA00006759"/>
    </source>
</evidence>
<dbReference type="GO" id="GO:0046872">
    <property type="term" value="F:metal ion binding"/>
    <property type="evidence" value="ECO:0007669"/>
    <property type="project" value="UniProtKB-KW"/>
</dbReference>
<dbReference type="SMART" id="SM00849">
    <property type="entry name" value="Lactamase_B"/>
    <property type="match status" value="1"/>
</dbReference>
<accession>A0AAN5CL77</accession>
<evidence type="ECO:0000313" key="8">
    <source>
        <dbReference type="Proteomes" id="UP001328107"/>
    </source>
</evidence>
<dbReference type="InterPro" id="IPR050662">
    <property type="entry name" value="Sec-metab_biosynth-thioest"/>
</dbReference>
<dbReference type="PANTHER" id="PTHR23131:SF0">
    <property type="entry name" value="ENDORIBONUCLEASE LACTB2"/>
    <property type="match status" value="1"/>
</dbReference>
<comment type="caution">
    <text evidence="7">The sequence shown here is derived from an EMBL/GenBank/DDBJ whole genome shotgun (WGS) entry which is preliminary data.</text>
</comment>
<sequence>IMMSTLVPLADVEQLSPRVIRVLGQNPNAFTLQGTNTYLVGEGERKILIDTGEVNVPAYTDQLKAALKNAKIVAIICTHWHPDHIGGCEGVIKNVVGEEVPVYKIAGTDAQHRDHFEYVGDGFEVGVEGATLQFVSTPGHTEDHASIWLKEERTLFSGDCILGQGTTVFEDLYTYMQSLEKLKRLDATRIYPGHGPVVENPKAKIDEYINHRLAREKEIMKYFAQVNGASSMDVVNSVYKAYPMSVRMGALANVVQHCTKLVKENRLIQSNSDYYKINDSY</sequence>
<evidence type="ECO:0000256" key="4">
    <source>
        <dbReference type="ARBA" id="ARBA00022833"/>
    </source>
</evidence>
<reference evidence="8" key="1">
    <citation type="submission" date="2022-10" db="EMBL/GenBank/DDBJ databases">
        <title>Genome assembly of Pristionchus species.</title>
        <authorList>
            <person name="Yoshida K."/>
            <person name="Sommer R.J."/>
        </authorList>
    </citation>
    <scope>NUCLEOTIDE SEQUENCE [LARGE SCALE GENOMIC DNA]</scope>
    <source>
        <strain evidence="8">RS5460</strain>
    </source>
</reference>
<proteinExistence type="inferred from homology"/>
<dbReference type="EMBL" id="BTRK01000004">
    <property type="protein sequence ID" value="GMR46432.1"/>
    <property type="molecule type" value="Genomic_DNA"/>
</dbReference>
<dbReference type="GO" id="GO:0016787">
    <property type="term" value="F:hydrolase activity"/>
    <property type="evidence" value="ECO:0007669"/>
    <property type="project" value="UniProtKB-KW"/>
</dbReference>
<evidence type="ECO:0000256" key="2">
    <source>
        <dbReference type="ARBA" id="ARBA00022723"/>
    </source>
</evidence>
<dbReference type="SUPFAM" id="SSF56281">
    <property type="entry name" value="Metallo-hydrolase/oxidoreductase"/>
    <property type="match status" value="1"/>
</dbReference>
<gene>
    <name evidence="7" type="ORF">PMAYCL1PPCAC_16627</name>
</gene>
<dbReference type="InterPro" id="IPR036388">
    <property type="entry name" value="WH-like_DNA-bd_sf"/>
</dbReference>
<keyword evidence="2" id="KW-0479">Metal-binding</keyword>